<gene>
    <name evidence="1" type="ORF">CKA38_14560</name>
</gene>
<protein>
    <recommendedName>
        <fullName evidence="3">DUF3277 domain-containing protein</fullName>
    </recommendedName>
</protein>
<dbReference type="OrthoDB" id="9865788at2"/>
<dbReference type="EMBL" id="CP023004">
    <property type="protein sequence ID" value="AWI10312.1"/>
    <property type="molecule type" value="Genomic_DNA"/>
</dbReference>
<dbReference type="AlphaFoldDB" id="A0A2U8E6Y8"/>
<name>A0A2U8E6Y8_9BACT</name>
<proteinExistence type="predicted"/>
<reference evidence="1 2" key="1">
    <citation type="journal article" date="2018" name="Syst. Appl. Microbiol.">
        <title>Ereboglobus luteus gen. nov. sp. nov. from cockroach guts, and new insights into the oxygen relationship of the genera Opitutus and Didymococcus (Verrucomicrobia: Opitutaceae).</title>
        <authorList>
            <person name="Tegtmeier D."/>
            <person name="Belitz A."/>
            <person name="Radek R."/>
            <person name="Heimerl T."/>
            <person name="Brune A."/>
        </authorList>
    </citation>
    <scope>NUCLEOTIDE SEQUENCE [LARGE SCALE GENOMIC DNA]</scope>
    <source>
        <strain evidence="1 2">Ho45</strain>
    </source>
</reference>
<sequence>MANIILTGNDTVKINGRIITAFVTGGKTGAGTIEFPNQLVSITTGKNGNSTYTLNEDGQQCKVVLNLVRGSPDDCFLNSLLSLMKADFASFTLLTGEINKRVGSGDSSVRDDIYILTGGVFTKEVEAKEEDGAATWNLSFNSAPRSIV</sequence>
<evidence type="ECO:0000313" key="1">
    <source>
        <dbReference type="EMBL" id="AWI10312.1"/>
    </source>
</evidence>
<dbReference type="RefSeq" id="WP_108826215.1">
    <property type="nucleotide sequence ID" value="NZ_CP023004.1"/>
</dbReference>
<accession>A0A2U8E6Y8</accession>
<evidence type="ECO:0000313" key="2">
    <source>
        <dbReference type="Proteomes" id="UP000244896"/>
    </source>
</evidence>
<keyword evidence="2" id="KW-1185">Reference proteome</keyword>
<dbReference type="KEGG" id="elut:CKA38_14560"/>
<evidence type="ECO:0008006" key="3">
    <source>
        <dbReference type="Google" id="ProtNLM"/>
    </source>
</evidence>
<organism evidence="1 2">
    <name type="scientific">Ereboglobus luteus</name>
    <dbReference type="NCBI Taxonomy" id="1796921"/>
    <lineage>
        <taxon>Bacteria</taxon>
        <taxon>Pseudomonadati</taxon>
        <taxon>Verrucomicrobiota</taxon>
        <taxon>Opitutia</taxon>
        <taxon>Opitutales</taxon>
        <taxon>Opitutaceae</taxon>
        <taxon>Ereboglobus</taxon>
    </lineage>
</organism>
<dbReference type="Proteomes" id="UP000244896">
    <property type="component" value="Chromosome"/>
</dbReference>